<dbReference type="InterPro" id="IPR002347">
    <property type="entry name" value="SDR_fam"/>
</dbReference>
<dbReference type="CDD" id="cd05233">
    <property type="entry name" value="SDR_c"/>
    <property type="match status" value="1"/>
</dbReference>
<keyword evidence="2" id="KW-0560">Oxidoreductase</keyword>
<evidence type="ECO:0000313" key="4">
    <source>
        <dbReference type="Proteomes" id="UP001262410"/>
    </source>
</evidence>
<reference evidence="3 4" key="1">
    <citation type="submission" date="2023-07" db="EMBL/GenBank/DDBJ databases">
        <title>Sorghum-associated microbial communities from plants grown in Nebraska, USA.</title>
        <authorList>
            <person name="Schachtman D."/>
        </authorList>
    </citation>
    <scope>NUCLEOTIDE SEQUENCE [LARGE SCALE GENOMIC DNA]</scope>
    <source>
        <strain evidence="3 4">584</strain>
    </source>
</reference>
<dbReference type="PRINTS" id="PR00080">
    <property type="entry name" value="SDRFAMILY"/>
</dbReference>
<gene>
    <name evidence="3" type="ORF">E9232_003996</name>
</gene>
<accession>A0ABU1JT62</accession>
<dbReference type="Proteomes" id="UP001262410">
    <property type="component" value="Unassembled WGS sequence"/>
</dbReference>
<evidence type="ECO:0000256" key="1">
    <source>
        <dbReference type="ARBA" id="ARBA00006484"/>
    </source>
</evidence>
<dbReference type="EMBL" id="JAVDPW010000007">
    <property type="protein sequence ID" value="MDR6291462.1"/>
    <property type="molecule type" value="Genomic_DNA"/>
</dbReference>
<comment type="caution">
    <text evidence="3">The sequence shown here is derived from an EMBL/GenBank/DDBJ whole genome shotgun (WGS) entry which is preliminary data.</text>
</comment>
<dbReference type="PANTHER" id="PTHR24321:SF15">
    <property type="entry name" value="OXIDOREDUCTASE UCPA"/>
    <property type="match status" value="1"/>
</dbReference>
<organism evidence="3 4">
    <name type="scientific">Inquilinus ginsengisoli</name>
    <dbReference type="NCBI Taxonomy" id="363840"/>
    <lineage>
        <taxon>Bacteria</taxon>
        <taxon>Pseudomonadati</taxon>
        <taxon>Pseudomonadota</taxon>
        <taxon>Alphaproteobacteria</taxon>
        <taxon>Rhodospirillales</taxon>
        <taxon>Rhodospirillaceae</taxon>
        <taxon>Inquilinus</taxon>
    </lineage>
</organism>
<name>A0ABU1JT62_9PROT</name>
<dbReference type="RefSeq" id="WP_309796691.1">
    <property type="nucleotide sequence ID" value="NZ_JAVDPW010000007.1"/>
</dbReference>
<protein>
    <submittedName>
        <fullName evidence="3">NAD(P)-dependent dehydrogenase (Short-subunit alcohol dehydrogenase family)</fullName>
    </submittedName>
</protein>
<dbReference type="SUPFAM" id="SSF51735">
    <property type="entry name" value="NAD(P)-binding Rossmann-fold domains"/>
    <property type="match status" value="1"/>
</dbReference>
<proteinExistence type="inferred from homology"/>
<dbReference type="PANTHER" id="PTHR24321">
    <property type="entry name" value="DEHYDROGENASES, SHORT CHAIN"/>
    <property type="match status" value="1"/>
</dbReference>
<evidence type="ECO:0000256" key="2">
    <source>
        <dbReference type="ARBA" id="ARBA00023002"/>
    </source>
</evidence>
<dbReference type="PRINTS" id="PR00081">
    <property type="entry name" value="GDHRDH"/>
</dbReference>
<dbReference type="Pfam" id="PF13561">
    <property type="entry name" value="adh_short_C2"/>
    <property type="match status" value="1"/>
</dbReference>
<dbReference type="NCBIfam" id="NF005559">
    <property type="entry name" value="PRK07231.1"/>
    <property type="match status" value="1"/>
</dbReference>
<evidence type="ECO:0000313" key="3">
    <source>
        <dbReference type="EMBL" id="MDR6291462.1"/>
    </source>
</evidence>
<keyword evidence="4" id="KW-1185">Reference proteome</keyword>
<sequence length="257" mass="26851">MRFQNKIAIVTGGGSGMGKEVATRFVAEGGSVVINGRNGLKAEAAAREIDPTGTRVAVYTGDVSLPATGEALVKTALDRFGRLDMLFNNAGIFAPKPFLEVTEQEYDHFLDNILKGTFFTAQAAAKAMKAAGRGGAIVQTGSMWALQAIGATPSSAYSAAKAGVHALVKNLAIELAADKIRVNAIAPAVIETPVYDTFLTPEQVKEVLPTFNTFHPLGRNGQVADVAEALLFLASDQASFITGVVLPVDGGVMAGRQ</sequence>
<comment type="similarity">
    <text evidence="1">Belongs to the short-chain dehydrogenases/reductases (SDR) family.</text>
</comment>
<dbReference type="Gene3D" id="3.40.50.720">
    <property type="entry name" value="NAD(P)-binding Rossmann-like Domain"/>
    <property type="match status" value="1"/>
</dbReference>
<dbReference type="InterPro" id="IPR036291">
    <property type="entry name" value="NAD(P)-bd_dom_sf"/>
</dbReference>